<dbReference type="InterPro" id="IPR032609">
    <property type="entry name" value="DUF4893"/>
</dbReference>
<dbReference type="RefSeq" id="WP_338503434.1">
    <property type="nucleotide sequence ID" value="NZ_CP145607.1"/>
</dbReference>
<dbReference type="EMBL" id="CP145607">
    <property type="protein sequence ID" value="WWM70569.1"/>
    <property type="molecule type" value="Genomic_DNA"/>
</dbReference>
<dbReference type="Proteomes" id="UP001382935">
    <property type="component" value="Chromosome"/>
</dbReference>
<sequence length="208" mass="22469">MTALRSSIALALLPLAACTPNERPTAGPVANAASWQTVATVEDRGRLREWRKAFATGLAQARAAGHDGAISREGPLLQPDAAIGGGIPNGDYRCRVTKLGARSPGLLPYVAYPAFNCRIATSGRLQAFTKLSGSQRQVGYIFPHDQIRTVFLGTLVLGEERRGLPYGADNDRDLAGYVERIGANRWRLILPYPRFESLIDVVELVPAS</sequence>
<gene>
    <name evidence="1" type="ORF">V6R86_07750</name>
</gene>
<organism evidence="1 2">
    <name type="scientific">Sphingomonas kaistensis</name>
    <dbReference type="NCBI Taxonomy" id="298708"/>
    <lineage>
        <taxon>Bacteria</taxon>
        <taxon>Pseudomonadati</taxon>
        <taxon>Pseudomonadota</taxon>
        <taxon>Alphaproteobacteria</taxon>
        <taxon>Sphingomonadales</taxon>
        <taxon>Sphingomonadaceae</taxon>
        <taxon>Sphingomonas</taxon>
    </lineage>
</organism>
<protein>
    <submittedName>
        <fullName evidence="1">DUF4893 domain-containing protein</fullName>
    </submittedName>
</protein>
<evidence type="ECO:0000313" key="2">
    <source>
        <dbReference type="Proteomes" id="UP001382935"/>
    </source>
</evidence>
<proteinExistence type="predicted"/>
<evidence type="ECO:0000313" key="1">
    <source>
        <dbReference type="EMBL" id="WWM70569.1"/>
    </source>
</evidence>
<dbReference type="Pfam" id="PF16233">
    <property type="entry name" value="DUF4893"/>
    <property type="match status" value="1"/>
</dbReference>
<keyword evidence="2" id="KW-1185">Reference proteome</keyword>
<name>A0ABZ2G3G3_9SPHN</name>
<reference evidence="1 2" key="1">
    <citation type="submission" date="2024-02" db="EMBL/GenBank/DDBJ databases">
        <title>Full genome sequence of Sphingomonas kaistensis.</title>
        <authorList>
            <person name="Poletto B.L."/>
            <person name="Silva G."/>
            <person name="Galante D."/>
            <person name="Campos K.R."/>
            <person name="Santos M.B.N."/>
            <person name="Sacchi C.T."/>
        </authorList>
    </citation>
    <scope>NUCLEOTIDE SEQUENCE [LARGE SCALE GENOMIC DNA]</scope>
    <source>
        <strain evidence="1 2">MA4R</strain>
    </source>
</reference>
<accession>A0ABZ2G3G3</accession>